<dbReference type="Proteomes" id="UP001165124">
    <property type="component" value="Unassembled WGS sequence"/>
</dbReference>
<keyword evidence="2" id="KW-1185">Reference proteome</keyword>
<evidence type="ECO:0000313" key="2">
    <source>
        <dbReference type="Proteomes" id="UP001165124"/>
    </source>
</evidence>
<organism evidence="1 2">
    <name type="scientific">Actinomadura rubrobrunea</name>
    <dbReference type="NCBI Taxonomy" id="115335"/>
    <lineage>
        <taxon>Bacteria</taxon>
        <taxon>Bacillati</taxon>
        <taxon>Actinomycetota</taxon>
        <taxon>Actinomycetes</taxon>
        <taxon>Streptosporangiales</taxon>
        <taxon>Thermomonosporaceae</taxon>
        <taxon>Actinomadura</taxon>
    </lineage>
</organism>
<proteinExistence type="predicted"/>
<sequence>MIGTWIACSSLAAFGLYLALCAAFGLHSRRANFDRPVPPGRADTPPAVRPGMESLLRQVAGLYVYRSSGR</sequence>
<dbReference type="AlphaFoldDB" id="A0A9W6PX62"/>
<name>A0A9W6PX62_9ACTN</name>
<accession>A0A9W6PX62</accession>
<comment type="caution">
    <text evidence="1">The sequence shown here is derived from an EMBL/GenBank/DDBJ whole genome shotgun (WGS) entry which is preliminary data.</text>
</comment>
<dbReference type="EMBL" id="BSRZ01000008">
    <property type="protein sequence ID" value="GLW65407.1"/>
    <property type="molecule type" value="Genomic_DNA"/>
</dbReference>
<evidence type="ECO:0000313" key="1">
    <source>
        <dbReference type="EMBL" id="GLW65407.1"/>
    </source>
</evidence>
<gene>
    <name evidence="1" type="ORF">Arub01_36510</name>
</gene>
<protein>
    <submittedName>
        <fullName evidence="1">Uncharacterized protein</fullName>
    </submittedName>
</protein>
<dbReference type="RefSeq" id="WP_067910294.1">
    <property type="nucleotide sequence ID" value="NZ_BSRZ01000008.1"/>
</dbReference>
<reference evidence="1" key="1">
    <citation type="submission" date="2023-02" db="EMBL/GenBank/DDBJ databases">
        <title>Actinomadura rubrobrunea NBRC 14622.</title>
        <authorList>
            <person name="Ichikawa N."/>
            <person name="Sato H."/>
            <person name="Tonouchi N."/>
        </authorList>
    </citation>
    <scope>NUCLEOTIDE SEQUENCE</scope>
    <source>
        <strain evidence="1">NBRC 14622</strain>
    </source>
</reference>